<dbReference type="SUPFAM" id="SSF57850">
    <property type="entry name" value="RING/U-box"/>
    <property type="match status" value="1"/>
</dbReference>
<dbReference type="PANTHER" id="PTHR14305">
    <property type="entry name" value="E3 UBIQUITIN-PROTEIN LIGASE CCNB1IP1"/>
    <property type="match status" value="1"/>
</dbReference>
<keyword evidence="2" id="KW-0175">Coiled coil</keyword>
<feature type="coiled-coil region" evidence="2">
    <location>
        <begin position="112"/>
        <end position="143"/>
    </location>
</feature>
<dbReference type="Gene3D" id="3.30.40.10">
    <property type="entry name" value="Zinc/RING finger domain, C3HC4 (zinc finger)"/>
    <property type="match status" value="1"/>
</dbReference>
<dbReference type="PROSITE" id="PS50089">
    <property type="entry name" value="ZF_RING_2"/>
    <property type="match status" value="1"/>
</dbReference>
<evidence type="ECO:0000256" key="2">
    <source>
        <dbReference type="SAM" id="Coils"/>
    </source>
</evidence>
<feature type="compositionally biased region" description="Polar residues" evidence="3">
    <location>
        <begin position="357"/>
        <end position="377"/>
    </location>
</feature>
<comment type="caution">
    <text evidence="5">The sequence shown here is derived from an EMBL/GenBank/DDBJ whole genome shotgun (WGS) entry which is preliminary data.</text>
</comment>
<evidence type="ECO:0000313" key="6">
    <source>
        <dbReference type="Proteomes" id="UP001590951"/>
    </source>
</evidence>
<reference evidence="5 6" key="1">
    <citation type="submission" date="2024-09" db="EMBL/GenBank/DDBJ databases">
        <title>Rethinking Asexuality: The Enigmatic Case of Functional Sexual Genes in Lepraria (Stereocaulaceae).</title>
        <authorList>
            <person name="Doellman M."/>
            <person name="Sun Y."/>
            <person name="Barcenas-Pena A."/>
            <person name="Lumbsch H.T."/>
            <person name="Grewe F."/>
        </authorList>
    </citation>
    <scope>NUCLEOTIDE SEQUENCE [LARGE SCALE GENOMIC DNA]</scope>
    <source>
        <strain evidence="5 6">Grewe 0041</strain>
    </source>
</reference>
<sequence length="387" mass="42531">MDFALRCNSLKCRTQLTERAVVTTCSHIFCSHCSDSLGLTNPAGASRVCPACQTALTQPDDAVSTSLQPTEDYKTSVLSGLSPSTIMECAGRGLAFWSYQSTQEIVYQEFLAKTLTDKYSNLNQQLDQVLSDANSELNILNQRISIDMQIEQDRLKQENTQLVTAFREKCHKHQQTQELYERLKRKEMTAATQSVAFESADEVLGKVSSQQRFISPQHHNPRARAQRDLQVDHNGIEKIHTHRRSGSSNSGGMMPPLSFPRAGGLQSNALGCTNPIPTHSNHRTQLGPTSQTSSRLGTGGCRNSASLLSKTAPSQTPSYRQPFAGLHTNTINKPSVSGHGMSAGMKIGRQASPRNARASQSSQNRPSDQPGLFSQNERFQRDGGAYY</sequence>
<dbReference type="InterPro" id="IPR001841">
    <property type="entry name" value="Znf_RING"/>
</dbReference>
<accession>A0ABR4AYX1</accession>
<keyword evidence="1" id="KW-0479">Metal-binding</keyword>
<feature type="compositionally biased region" description="Polar residues" evidence="3">
    <location>
        <begin position="265"/>
        <end position="319"/>
    </location>
</feature>
<dbReference type="InterPro" id="IPR013083">
    <property type="entry name" value="Znf_RING/FYVE/PHD"/>
</dbReference>
<name>A0ABR4AYX1_9LECA</name>
<evidence type="ECO:0000313" key="5">
    <source>
        <dbReference type="EMBL" id="KAL2050132.1"/>
    </source>
</evidence>
<evidence type="ECO:0000259" key="4">
    <source>
        <dbReference type="PROSITE" id="PS50089"/>
    </source>
</evidence>
<keyword evidence="6" id="KW-1185">Reference proteome</keyword>
<feature type="region of interest" description="Disordered" evidence="3">
    <location>
        <begin position="208"/>
        <end position="387"/>
    </location>
</feature>
<dbReference type="InterPro" id="IPR042448">
    <property type="entry name" value="CCNB1IP1"/>
</dbReference>
<gene>
    <name evidence="5" type="ORF">ABVK25_009635</name>
</gene>
<organism evidence="5 6">
    <name type="scientific">Lepraria finkii</name>
    <dbReference type="NCBI Taxonomy" id="1340010"/>
    <lineage>
        <taxon>Eukaryota</taxon>
        <taxon>Fungi</taxon>
        <taxon>Dikarya</taxon>
        <taxon>Ascomycota</taxon>
        <taxon>Pezizomycotina</taxon>
        <taxon>Lecanoromycetes</taxon>
        <taxon>OSLEUM clade</taxon>
        <taxon>Lecanoromycetidae</taxon>
        <taxon>Lecanorales</taxon>
        <taxon>Lecanorineae</taxon>
        <taxon>Stereocaulaceae</taxon>
        <taxon>Lepraria</taxon>
    </lineage>
</organism>
<evidence type="ECO:0000256" key="3">
    <source>
        <dbReference type="SAM" id="MobiDB-lite"/>
    </source>
</evidence>
<evidence type="ECO:0000256" key="1">
    <source>
        <dbReference type="PROSITE-ProRule" id="PRU00175"/>
    </source>
</evidence>
<keyword evidence="1" id="KW-0863">Zinc-finger</keyword>
<feature type="domain" description="RING-type" evidence="4">
    <location>
        <begin position="12"/>
        <end position="53"/>
    </location>
</feature>
<dbReference type="Proteomes" id="UP001590951">
    <property type="component" value="Unassembled WGS sequence"/>
</dbReference>
<protein>
    <recommendedName>
        <fullName evidence="4">RING-type domain-containing protein</fullName>
    </recommendedName>
</protein>
<keyword evidence="1" id="KW-0862">Zinc</keyword>
<feature type="compositionally biased region" description="Basic and acidic residues" evidence="3">
    <location>
        <begin position="225"/>
        <end position="239"/>
    </location>
</feature>
<dbReference type="EMBL" id="JBHFEH010000052">
    <property type="protein sequence ID" value="KAL2050132.1"/>
    <property type="molecule type" value="Genomic_DNA"/>
</dbReference>
<dbReference type="Pfam" id="PF14634">
    <property type="entry name" value="zf-RING_5"/>
    <property type="match status" value="1"/>
</dbReference>
<dbReference type="PANTHER" id="PTHR14305:SF0">
    <property type="entry name" value="E3 UBIQUITIN-PROTEIN LIGASE CCNB1IP1"/>
    <property type="match status" value="1"/>
</dbReference>
<feature type="compositionally biased region" description="Polar residues" evidence="3">
    <location>
        <begin position="208"/>
        <end position="218"/>
    </location>
</feature>
<proteinExistence type="predicted"/>